<feature type="region of interest" description="Disordered" evidence="3">
    <location>
        <begin position="1031"/>
        <end position="1059"/>
    </location>
</feature>
<protein>
    <submittedName>
        <fullName evidence="8">Lupus La-like protein A</fullName>
    </submittedName>
</protein>
<feature type="non-terminal residue" evidence="8">
    <location>
        <position position="1"/>
    </location>
</feature>
<dbReference type="SMART" id="SM00360">
    <property type="entry name" value="RRM"/>
    <property type="match status" value="2"/>
</dbReference>
<reference evidence="8 9" key="1">
    <citation type="submission" date="2015-01" db="EMBL/GenBank/DDBJ databases">
        <title>Evolution of Trichinella species and genotypes.</title>
        <authorList>
            <person name="Korhonen P.K."/>
            <person name="Edoardo P."/>
            <person name="Giuseppe L.R."/>
            <person name="Gasser R.B."/>
        </authorList>
    </citation>
    <scope>NUCLEOTIDE SEQUENCE [LARGE SCALE GENOMIC DNA]</scope>
    <source>
        <strain evidence="8">ISS2496</strain>
    </source>
</reference>
<dbReference type="GO" id="GO:0005634">
    <property type="term" value="C:nucleus"/>
    <property type="evidence" value="ECO:0007669"/>
    <property type="project" value="InterPro"/>
</dbReference>
<evidence type="ECO:0000313" key="8">
    <source>
        <dbReference type="EMBL" id="KRY08377.1"/>
    </source>
</evidence>
<dbReference type="GO" id="GO:0006396">
    <property type="term" value="P:RNA processing"/>
    <property type="evidence" value="ECO:0007669"/>
    <property type="project" value="InterPro"/>
</dbReference>
<proteinExistence type="predicted"/>
<dbReference type="GO" id="GO:0003723">
    <property type="term" value="F:RNA binding"/>
    <property type="evidence" value="ECO:0007669"/>
    <property type="project" value="UniProtKB-UniRule"/>
</dbReference>
<feature type="compositionally biased region" description="Basic and acidic residues" evidence="3">
    <location>
        <begin position="833"/>
        <end position="842"/>
    </location>
</feature>
<evidence type="ECO:0000256" key="2">
    <source>
        <dbReference type="PROSITE-ProRule" id="PRU00332"/>
    </source>
</evidence>
<dbReference type="AlphaFoldDB" id="A0A0V0Z764"/>
<feature type="compositionally biased region" description="Basic and acidic residues" evidence="3">
    <location>
        <begin position="958"/>
        <end position="970"/>
    </location>
</feature>
<feature type="compositionally biased region" description="Low complexity" evidence="3">
    <location>
        <begin position="1047"/>
        <end position="1059"/>
    </location>
</feature>
<dbReference type="InterPro" id="IPR014886">
    <property type="entry name" value="La_xRRM"/>
</dbReference>
<dbReference type="InterPro" id="IPR036388">
    <property type="entry name" value="WH-like_DNA-bd_sf"/>
</dbReference>
<dbReference type="InterPro" id="IPR012677">
    <property type="entry name" value="Nucleotide-bd_a/b_plait_sf"/>
</dbReference>
<dbReference type="CDD" id="cd12291">
    <property type="entry name" value="RRM1_La"/>
    <property type="match status" value="1"/>
</dbReference>
<keyword evidence="4" id="KW-0812">Transmembrane</keyword>
<dbReference type="SUPFAM" id="SSF54928">
    <property type="entry name" value="RNA-binding domain, RBD"/>
    <property type="match status" value="1"/>
</dbReference>
<feature type="compositionally biased region" description="Acidic residues" evidence="3">
    <location>
        <begin position="1036"/>
        <end position="1046"/>
    </location>
</feature>
<sequence>LFVILIFTTTSIIIIIIIIIHMEIFIRRVMKMQLLLFTVAAIWYLGKTTATPRPGRINASHQRHQIWAEKALELMYNFNCSSLPLLVDQCEQMRRQQSADVRVYVAEVTNRGEKLFATVSSSSSTLVAYSITQHFDWTHDGLLVLDPFPEASYGHLLLIYFIDYTNAETCEQNFGHYISGHGDCLRAARKRSCRGRYPWRGCSQEASFLCAMDILPTAFLINGKSRESRNSQLVHCKEIAGFAPCPDELTSIKMRHKQSRGHWYHEELQVGQEWAFQMPADKVDSTPQAAAPCRLFEVCDRAVILHGGWSELTTQEDDLYLLHQTGNFLKHHGFMPTHTHYYHPYHVSAIPDDFSLKNANMLHDWSAIRGHIQNLCKSSNCVDVLLVMIHGPAALHASPSLILGDFNHDGSGNPGEWYSMHDLLDDLANCHANQVHLILDHSFSGQVIELLNKSTKHKNVIAVSSSDTEQFSVGSEFTKLWLRKNQLPDCFTDSFHLVKNFVQNSSPQIFQGSEADRGKTLAGAPCQSNSAYSEQELLEKYSGCQNVPTALWFSSRTKEKLTMQKDRYLSPRTTFSILNSFVQLAMTDIISNEMTSEVTEQEAEKANMSVSEDTADPAPANNAVHDEKSEENGLAGNQAKDEIKQDLPIEIVKAKIRKQMEYYFCNDNLCTDKFLRAEMEKDSGWIPLETFMTFNRIKALTNDVAVVVAALKEAESDFLEMTDDQLNIRRKLSFPVPDWDAFIASRAERTAVVKKFPLNVTLDKLEEFFHPLGKIESIRMIYKKDQSRSFTGTVFVIFSDVEEMKSFLTREGLSYEECKLTLHQLTVKKKQDEAEATAKVESTESTPVKNSRKRKENKVTRRKGVVLHVDNIPSRVNRHQLHALFSNYQPIEWIEFGRGDTKAKVRFQGDENAAQEVLTKIQSESDQFMLEENPLGLRLLTDAEEDDYWSSVMQAIEGKKARAADTDGGTKRRGRRKQNSKTNDHQDHHIKKEEENKGNEIVVDVAAVADGQENDSMEVTNTSMEVNVTAEKDSMEIEESSVEVEGAEVAAAETNAMSA</sequence>
<evidence type="ECO:0000256" key="4">
    <source>
        <dbReference type="SAM" id="Phobius"/>
    </source>
</evidence>
<evidence type="ECO:0000313" key="9">
    <source>
        <dbReference type="Proteomes" id="UP000054783"/>
    </source>
</evidence>
<dbReference type="SMART" id="SM00715">
    <property type="entry name" value="LA"/>
    <property type="match status" value="1"/>
</dbReference>
<dbReference type="InterPro" id="IPR035979">
    <property type="entry name" value="RBD_domain_sf"/>
</dbReference>
<feature type="transmembrane region" description="Helical" evidence="4">
    <location>
        <begin position="6"/>
        <end position="22"/>
    </location>
</feature>
<dbReference type="EMBL" id="JYDQ01000339">
    <property type="protein sequence ID" value="KRY08377.1"/>
    <property type="molecule type" value="Genomic_DNA"/>
</dbReference>
<dbReference type="InterPro" id="IPR000504">
    <property type="entry name" value="RRM_dom"/>
</dbReference>
<dbReference type="Gene3D" id="1.10.10.10">
    <property type="entry name" value="Winged helix-like DNA-binding domain superfamily/Winged helix DNA-binding domain"/>
    <property type="match status" value="1"/>
</dbReference>
<dbReference type="Pfam" id="PF05383">
    <property type="entry name" value="La"/>
    <property type="match status" value="1"/>
</dbReference>
<feature type="domain" description="RRM" evidence="5">
    <location>
        <begin position="749"/>
        <end position="832"/>
    </location>
</feature>
<feature type="region of interest" description="Disordered" evidence="3">
    <location>
        <begin position="597"/>
        <end position="640"/>
    </location>
</feature>
<dbReference type="CDD" id="cd07323">
    <property type="entry name" value="LAM"/>
    <property type="match status" value="1"/>
</dbReference>
<feature type="domain" description="HTH La-type RNA-binding" evidence="6">
    <location>
        <begin position="646"/>
        <end position="738"/>
    </location>
</feature>
<gene>
    <name evidence="8" type="primary">ssb-a</name>
    <name evidence="8" type="ORF">T12_10634</name>
</gene>
<organism evidence="8 9">
    <name type="scientific">Trichinella patagoniensis</name>
    <dbReference type="NCBI Taxonomy" id="990121"/>
    <lineage>
        <taxon>Eukaryota</taxon>
        <taxon>Metazoa</taxon>
        <taxon>Ecdysozoa</taxon>
        <taxon>Nematoda</taxon>
        <taxon>Enoplea</taxon>
        <taxon>Dorylaimia</taxon>
        <taxon>Trichinellida</taxon>
        <taxon>Trichinellidae</taxon>
        <taxon>Trichinella</taxon>
    </lineage>
</organism>
<dbReference type="Gene3D" id="3.30.70.330">
    <property type="match status" value="2"/>
</dbReference>
<feature type="domain" description="XRRM" evidence="7">
    <location>
        <begin position="860"/>
        <end position="984"/>
    </location>
</feature>
<feature type="region of interest" description="Disordered" evidence="3">
    <location>
        <begin position="958"/>
        <end position="999"/>
    </location>
</feature>
<dbReference type="PROSITE" id="PS50961">
    <property type="entry name" value="HTH_LA"/>
    <property type="match status" value="1"/>
</dbReference>
<dbReference type="PANTHER" id="PTHR35842:SF1">
    <property type="entry name" value="SI:CH211-67E16.11"/>
    <property type="match status" value="1"/>
</dbReference>
<dbReference type="GO" id="GO:1990904">
    <property type="term" value="C:ribonucleoprotein complex"/>
    <property type="evidence" value="ECO:0007669"/>
    <property type="project" value="UniProtKB-UniRule"/>
</dbReference>
<keyword evidence="1 2" id="KW-0694">RNA-binding</keyword>
<dbReference type="InterPro" id="IPR002344">
    <property type="entry name" value="Lupus_La"/>
</dbReference>
<dbReference type="SUPFAM" id="SSF46785">
    <property type="entry name" value="Winged helix' DNA-binding domain"/>
    <property type="match status" value="1"/>
</dbReference>
<evidence type="ECO:0000259" key="7">
    <source>
        <dbReference type="PROSITE" id="PS51939"/>
    </source>
</evidence>
<name>A0A0V0Z764_9BILA</name>
<dbReference type="InterPro" id="IPR006630">
    <property type="entry name" value="La_HTH"/>
</dbReference>
<dbReference type="OrthoDB" id="439993at2759"/>
<dbReference type="PROSITE" id="PS51939">
    <property type="entry name" value="XRRM"/>
    <property type="match status" value="1"/>
</dbReference>
<dbReference type="STRING" id="990121.A0A0V0Z764"/>
<evidence type="ECO:0000256" key="3">
    <source>
        <dbReference type="SAM" id="MobiDB-lite"/>
    </source>
</evidence>
<accession>A0A0V0Z764</accession>
<dbReference type="Pfam" id="PF08777">
    <property type="entry name" value="RRM_3"/>
    <property type="match status" value="1"/>
</dbReference>
<dbReference type="PANTHER" id="PTHR35842">
    <property type="entry name" value="SI:CH211-67E16.11"/>
    <property type="match status" value="1"/>
</dbReference>
<feature type="compositionally biased region" description="Basic and acidic residues" evidence="3">
    <location>
        <begin position="982"/>
        <end position="998"/>
    </location>
</feature>
<dbReference type="PRINTS" id="PR00302">
    <property type="entry name" value="LUPUSLA"/>
</dbReference>
<keyword evidence="9" id="KW-1185">Reference proteome</keyword>
<dbReference type="Pfam" id="PF00076">
    <property type="entry name" value="RRM_1"/>
    <property type="match status" value="1"/>
</dbReference>
<keyword evidence="4" id="KW-0472">Membrane</keyword>
<evidence type="ECO:0000259" key="6">
    <source>
        <dbReference type="PROSITE" id="PS50961"/>
    </source>
</evidence>
<dbReference type="InterPro" id="IPR036390">
    <property type="entry name" value="WH_DNA-bd_sf"/>
</dbReference>
<feature type="region of interest" description="Disordered" evidence="3">
    <location>
        <begin position="833"/>
        <end position="857"/>
    </location>
</feature>
<dbReference type="Proteomes" id="UP000054783">
    <property type="component" value="Unassembled WGS sequence"/>
</dbReference>
<keyword evidence="4" id="KW-1133">Transmembrane helix</keyword>
<evidence type="ECO:0000256" key="1">
    <source>
        <dbReference type="ARBA" id="ARBA00022884"/>
    </source>
</evidence>
<evidence type="ECO:0000259" key="5">
    <source>
        <dbReference type="PROSITE" id="PS50102"/>
    </source>
</evidence>
<comment type="caution">
    <text evidence="8">The sequence shown here is derived from an EMBL/GenBank/DDBJ whole genome shotgun (WGS) entry which is preliminary data.</text>
</comment>
<dbReference type="PROSITE" id="PS50102">
    <property type="entry name" value="RRM"/>
    <property type="match status" value="1"/>
</dbReference>